<keyword evidence="6" id="KW-0130">Cell adhesion</keyword>
<dbReference type="InterPro" id="IPR008266">
    <property type="entry name" value="Tyr_kinase_AS"/>
</dbReference>
<feature type="domain" description="Protein kinase" evidence="13">
    <location>
        <begin position="406"/>
        <end position="675"/>
    </location>
</feature>
<dbReference type="InterPro" id="IPR003306">
    <property type="entry name" value="WIF"/>
</dbReference>
<dbReference type="Gene3D" id="1.10.510.10">
    <property type="entry name" value="Transferase(Phosphotransferase) domain 1"/>
    <property type="match status" value="1"/>
</dbReference>
<keyword evidence="4" id="KW-0547">Nucleotide-binding</keyword>
<evidence type="ECO:0000313" key="15">
    <source>
        <dbReference type="EMBL" id="CAL8127385.1"/>
    </source>
</evidence>
<evidence type="ECO:0000256" key="8">
    <source>
        <dbReference type="ARBA" id="ARBA00023136"/>
    </source>
</evidence>
<protein>
    <recommendedName>
        <fullName evidence="17">Tyrosine-protein kinase Drl</fullName>
    </recommendedName>
</protein>
<comment type="caution">
    <text evidence="15">The sequence shown here is derived from an EMBL/GenBank/DDBJ whole genome shotgun (WGS) entry which is preliminary data.</text>
</comment>
<evidence type="ECO:0000313" key="16">
    <source>
        <dbReference type="Proteomes" id="UP001642540"/>
    </source>
</evidence>
<dbReference type="EMBL" id="CAXLJM020000072">
    <property type="protein sequence ID" value="CAL8127385.1"/>
    <property type="molecule type" value="Genomic_DNA"/>
</dbReference>
<feature type="transmembrane region" description="Helical" evidence="12">
    <location>
        <begin position="282"/>
        <end position="306"/>
    </location>
</feature>
<evidence type="ECO:0000256" key="10">
    <source>
        <dbReference type="ARBA" id="ARBA00023180"/>
    </source>
</evidence>
<dbReference type="PROSITE" id="PS50814">
    <property type="entry name" value="WIF"/>
    <property type="match status" value="1"/>
</dbReference>
<name>A0ABP1REC1_9HEXA</name>
<evidence type="ECO:0000256" key="3">
    <source>
        <dbReference type="ARBA" id="ARBA00022729"/>
    </source>
</evidence>
<dbReference type="Gene3D" id="2.60.40.2170">
    <property type="entry name" value="Wnt, WIF domain"/>
    <property type="match status" value="1"/>
</dbReference>
<dbReference type="Gene3D" id="3.30.200.20">
    <property type="entry name" value="Phosphorylase Kinase, domain 1"/>
    <property type="match status" value="1"/>
</dbReference>
<keyword evidence="8 12" id="KW-0472">Membrane</keyword>
<dbReference type="InterPro" id="IPR001245">
    <property type="entry name" value="Ser-Thr/Tyr_kinase_cat_dom"/>
</dbReference>
<evidence type="ECO:0000256" key="12">
    <source>
        <dbReference type="SAM" id="Phobius"/>
    </source>
</evidence>
<evidence type="ECO:0000259" key="14">
    <source>
        <dbReference type="PROSITE" id="PS50814"/>
    </source>
</evidence>
<accession>A0ABP1REC1</accession>
<evidence type="ECO:0008006" key="17">
    <source>
        <dbReference type="Google" id="ProtNLM"/>
    </source>
</evidence>
<dbReference type="SMART" id="SM00469">
    <property type="entry name" value="WIF"/>
    <property type="match status" value="1"/>
</dbReference>
<evidence type="ECO:0000256" key="4">
    <source>
        <dbReference type="ARBA" id="ARBA00022741"/>
    </source>
</evidence>
<dbReference type="Proteomes" id="UP001642540">
    <property type="component" value="Unassembled WGS sequence"/>
</dbReference>
<evidence type="ECO:0000256" key="11">
    <source>
        <dbReference type="SAM" id="MobiDB-lite"/>
    </source>
</evidence>
<evidence type="ECO:0000256" key="1">
    <source>
        <dbReference type="ARBA" id="ARBA00004162"/>
    </source>
</evidence>
<keyword evidence="5" id="KW-0067">ATP-binding</keyword>
<evidence type="ECO:0000256" key="5">
    <source>
        <dbReference type="ARBA" id="ARBA00022840"/>
    </source>
</evidence>
<gene>
    <name evidence="15" type="ORF">ODALV1_LOCUS21814</name>
</gene>
<comment type="subcellular location">
    <subcellularLocation>
        <location evidence="1">Cell membrane</location>
        <topology evidence="1">Single-pass membrane protein</topology>
    </subcellularLocation>
</comment>
<evidence type="ECO:0000256" key="6">
    <source>
        <dbReference type="ARBA" id="ARBA00022889"/>
    </source>
</evidence>
<feature type="compositionally biased region" description="Gly residues" evidence="11">
    <location>
        <begin position="237"/>
        <end position="247"/>
    </location>
</feature>
<reference evidence="15 16" key="1">
    <citation type="submission" date="2024-08" db="EMBL/GenBank/DDBJ databases">
        <authorList>
            <person name="Cucini C."/>
            <person name="Frati F."/>
        </authorList>
    </citation>
    <scope>NUCLEOTIDE SEQUENCE [LARGE SCALE GENOMIC DNA]</scope>
</reference>
<keyword evidence="16" id="KW-1185">Reference proteome</keyword>
<dbReference type="InterPro" id="IPR050122">
    <property type="entry name" value="RTK"/>
</dbReference>
<dbReference type="SMART" id="SM00219">
    <property type="entry name" value="TyrKc"/>
    <property type="match status" value="1"/>
</dbReference>
<keyword evidence="9" id="KW-0675">Receptor</keyword>
<keyword evidence="2 12" id="KW-0812">Transmembrane</keyword>
<evidence type="ECO:0000256" key="7">
    <source>
        <dbReference type="ARBA" id="ARBA00022989"/>
    </source>
</evidence>
<dbReference type="Pfam" id="PF07714">
    <property type="entry name" value="PK_Tyr_Ser-Thr"/>
    <property type="match status" value="1"/>
</dbReference>
<dbReference type="PRINTS" id="PR00109">
    <property type="entry name" value="TYRKINASE"/>
</dbReference>
<dbReference type="PROSITE" id="PS00109">
    <property type="entry name" value="PROTEIN_KINASE_TYR"/>
    <property type="match status" value="1"/>
</dbReference>
<feature type="domain" description="WIF" evidence="14">
    <location>
        <begin position="51"/>
        <end position="184"/>
    </location>
</feature>
<evidence type="ECO:0000259" key="13">
    <source>
        <dbReference type="PROSITE" id="PS50011"/>
    </source>
</evidence>
<sequence length="679" mass="74239">MFIKMGSIGRLSGGEAHSNRCYGQVTAFVILGVQWFLCSLLIPECSANFNLYLNTDEVKRTLGLSKELYYVTEGVPNTYALNFVVPVPATVNALHFTWKTLGQKPLPYSASVDISDPITLEKPVLDIPWNGTIPTETETFTVYMLCTGKRSDEVFVELTINVTADPKFRVNEVTTIVLKRKKVCLEGNADKMPTIPLSSNSGGTSGSSHHRGHTQSATQHHTPHHKNNPGSNSRQNKGGGSGSGGVASVGVARNGMNAKIGLTDEVVMISTAEEASPDVSSIIYIVGGCTLGLMVILLAVLAAAYVRARKGNRTAESRGFLHVDTSGTGKDTSLSSGTGTASASGGSLFVRPESPHHYSSVSPCLGSGSYTYSSFQPNAHYTEISNSTIDSNSCKLAEMTIERCKVRLQSIILEGTFAKIYKGTVLERDGSEEKVVVKTVIDHSSPVQMTLLLHEGLALVGMVHKHVYTVIGVAAEERVPPFLIYPDDGFRNLKRFLQRCRSGPGRPITTQEIVHMAIQIAGGIAFLHRQNVFHRDVAARNCVVDDKLIVKVSDSALSRDLFPDDYHWVGEAESRPVKWMPPEAIVQPRSTGAAADMWSFGVLLWELATLAQQPYAEIDHADLFSFLKMGYRLSQPVNCPDELYVTMTSCWTWDQDDRPKWTQLSPELQTLHAQLAQYV</sequence>
<evidence type="ECO:0000256" key="2">
    <source>
        <dbReference type="ARBA" id="ARBA00022692"/>
    </source>
</evidence>
<proteinExistence type="predicted"/>
<dbReference type="InterPro" id="IPR038677">
    <property type="entry name" value="WIF_sf"/>
</dbReference>
<dbReference type="InterPro" id="IPR020635">
    <property type="entry name" value="Tyr_kinase_cat_dom"/>
</dbReference>
<keyword evidence="10" id="KW-0325">Glycoprotein</keyword>
<dbReference type="InterPro" id="IPR000719">
    <property type="entry name" value="Prot_kinase_dom"/>
</dbReference>
<evidence type="ECO:0000256" key="9">
    <source>
        <dbReference type="ARBA" id="ARBA00023170"/>
    </source>
</evidence>
<dbReference type="Pfam" id="PF02019">
    <property type="entry name" value="WIF"/>
    <property type="match status" value="1"/>
</dbReference>
<dbReference type="SUPFAM" id="SSF56112">
    <property type="entry name" value="Protein kinase-like (PK-like)"/>
    <property type="match status" value="1"/>
</dbReference>
<feature type="region of interest" description="Disordered" evidence="11">
    <location>
        <begin position="190"/>
        <end position="249"/>
    </location>
</feature>
<dbReference type="PANTHER" id="PTHR24416">
    <property type="entry name" value="TYROSINE-PROTEIN KINASE RECEPTOR"/>
    <property type="match status" value="1"/>
</dbReference>
<dbReference type="InterPro" id="IPR011009">
    <property type="entry name" value="Kinase-like_dom_sf"/>
</dbReference>
<keyword evidence="3" id="KW-0732">Signal</keyword>
<organism evidence="15 16">
    <name type="scientific">Orchesella dallaii</name>
    <dbReference type="NCBI Taxonomy" id="48710"/>
    <lineage>
        <taxon>Eukaryota</taxon>
        <taxon>Metazoa</taxon>
        <taxon>Ecdysozoa</taxon>
        <taxon>Arthropoda</taxon>
        <taxon>Hexapoda</taxon>
        <taxon>Collembola</taxon>
        <taxon>Entomobryomorpha</taxon>
        <taxon>Entomobryoidea</taxon>
        <taxon>Orchesellidae</taxon>
        <taxon>Orchesellinae</taxon>
        <taxon>Orchesella</taxon>
    </lineage>
</organism>
<keyword evidence="7 12" id="KW-1133">Transmembrane helix</keyword>
<dbReference type="PROSITE" id="PS50011">
    <property type="entry name" value="PROTEIN_KINASE_DOM"/>
    <property type="match status" value="1"/>
</dbReference>
<dbReference type="PANTHER" id="PTHR24416:SF349">
    <property type="entry name" value="TYROSINE-PROTEIN KINASE RYK"/>
    <property type="match status" value="1"/>
</dbReference>